<reference evidence="2 3" key="1">
    <citation type="submission" date="2014-03" db="EMBL/GenBank/DDBJ databases">
        <title>Draft genome of the hookworm Oesophagostomum dentatum.</title>
        <authorList>
            <person name="Mitreva M."/>
        </authorList>
    </citation>
    <scope>NUCLEOTIDE SEQUENCE [LARGE SCALE GENOMIC DNA]</scope>
    <source>
        <strain evidence="2 3">OD-Hann</strain>
    </source>
</reference>
<evidence type="ECO:0000313" key="3">
    <source>
        <dbReference type="Proteomes" id="UP000053660"/>
    </source>
</evidence>
<proteinExistence type="predicted"/>
<evidence type="ECO:0000313" key="2">
    <source>
        <dbReference type="EMBL" id="KHJ96310.1"/>
    </source>
</evidence>
<organism evidence="2 3">
    <name type="scientific">Oesophagostomum dentatum</name>
    <name type="common">Nodular worm</name>
    <dbReference type="NCBI Taxonomy" id="61180"/>
    <lineage>
        <taxon>Eukaryota</taxon>
        <taxon>Metazoa</taxon>
        <taxon>Ecdysozoa</taxon>
        <taxon>Nematoda</taxon>
        <taxon>Chromadorea</taxon>
        <taxon>Rhabditida</taxon>
        <taxon>Rhabditina</taxon>
        <taxon>Rhabditomorpha</taxon>
        <taxon>Strongyloidea</taxon>
        <taxon>Strongylidae</taxon>
        <taxon>Oesophagostomum</taxon>
    </lineage>
</organism>
<accession>A0A0B1TLM2</accession>
<dbReference type="Proteomes" id="UP000053660">
    <property type="component" value="Unassembled WGS sequence"/>
</dbReference>
<feature type="region of interest" description="Disordered" evidence="1">
    <location>
        <begin position="1"/>
        <end position="24"/>
    </location>
</feature>
<sequence length="85" mass="9401">MAKNMDDVNMVSSDEDDDVQVEKPVVQAVRDLKTGAEKKGDARRETLQELSENAMDWSVLRARVEAMRGDVMGRSGAKNRSESGC</sequence>
<protein>
    <submittedName>
        <fullName evidence="2">Uncharacterized protein</fullName>
    </submittedName>
</protein>
<gene>
    <name evidence="2" type="ORF">OESDEN_03730</name>
</gene>
<evidence type="ECO:0000256" key="1">
    <source>
        <dbReference type="SAM" id="MobiDB-lite"/>
    </source>
</evidence>
<name>A0A0B1TLM2_OESDE</name>
<dbReference type="EMBL" id="KN549700">
    <property type="protein sequence ID" value="KHJ96310.1"/>
    <property type="molecule type" value="Genomic_DNA"/>
</dbReference>
<keyword evidence="3" id="KW-1185">Reference proteome</keyword>
<dbReference type="AlphaFoldDB" id="A0A0B1TLM2"/>